<proteinExistence type="predicted"/>
<dbReference type="Pfam" id="PF22235">
    <property type="entry name" value="FAS1_thioest_ins"/>
    <property type="match status" value="1"/>
</dbReference>
<dbReference type="InterPro" id="IPR003965">
    <property type="entry name" value="Fatty_acid_synthase"/>
</dbReference>
<organism evidence="5 6">
    <name type="scientific">Choiromyces venosus 120613-1</name>
    <dbReference type="NCBI Taxonomy" id="1336337"/>
    <lineage>
        <taxon>Eukaryota</taxon>
        <taxon>Fungi</taxon>
        <taxon>Dikarya</taxon>
        <taxon>Ascomycota</taxon>
        <taxon>Pezizomycotina</taxon>
        <taxon>Pezizomycetes</taxon>
        <taxon>Pezizales</taxon>
        <taxon>Tuberaceae</taxon>
        <taxon>Choiromyces</taxon>
    </lineage>
</organism>
<evidence type="ECO:0000259" key="4">
    <source>
        <dbReference type="Pfam" id="PF01575"/>
    </source>
</evidence>
<dbReference type="GO" id="GO:0005835">
    <property type="term" value="C:fatty acid synthase complex"/>
    <property type="evidence" value="ECO:0007669"/>
    <property type="project" value="InterPro"/>
</dbReference>
<dbReference type="SUPFAM" id="SSF54637">
    <property type="entry name" value="Thioesterase/thiol ester dehydrase-isomerase"/>
    <property type="match status" value="1"/>
</dbReference>
<dbReference type="GO" id="GO:0004312">
    <property type="term" value="F:fatty acid synthase activity"/>
    <property type="evidence" value="ECO:0007669"/>
    <property type="project" value="InterPro"/>
</dbReference>
<gene>
    <name evidence="5" type="ORF">L873DRAFT_1900896</name>
</gene>
<dbReference type="PANTHER" id="PTHR10982:SF21">
    <property type="entry name" value="FATTY ACID SYNTHASE SUBUNIT BETA"/>
    <property type="match status" value="1"/>
</dbReference>
<dbReference type="Pfam" id="PF01575">
    <property type="entry name" value="MaoC_dehydratas"/>
    <property type="match status" value="1"/>
</dbReference>
<dbReference type="STRING" id="1336337.A0A3N4JPR0"/>
<dbReference type="GO" id="GO:0016787">
    <property type="term" value="F:hydrolase activity"/>
    <property type="evidence" value="ECO:0007669"/>
    <property type="project" value="UniProtKB-KW"/>
</dbReference>
<sequence length="349" mass="38764">MPMQVHMASSRDVAVLHSKEWFHLDDPDTEVLGKMLTFRLSSFIQFKDEEIFSSVGTLGQVLVGFPTKEVIQVASIQYITSPSHRNPYRATCQVQQAIPLNAKTELRIRAPASKEGDSRVSGDYNLIHVSQTISSYANLAGTITHRMFSSAAVRSLVETWAAENSARVRSFSSNFVGIVLLNDDIKTKLRHVGMVSDRKIIKVEATNKETQEKVLVGEAEVEQPVSAYIFTGQGSQEQGIGMGLYNSSPVAREVWDRVNLHFMDNYGSAITNIVRNNQKEFTVHFGGPHGKAIRQNYMPMTFESVAVDGSTTSQIFKDVTETTTSYTYCYPTGLLSAPQFTQPTLTVMC</sequence>
<dbReference type="InterPro" id="IPR001227">
    <property type="entry name" value="Ac_transferase_dom_sf"/>
</dbReference>
<dbReference type="Proteomes" id="UP000276215">
    <property type="component" value="Unassembled WGS sequence"/>
</dbReference>
<keyword evidence="1" id="KW-0808">Transferase</keyword>
<protein>
    <submittedName>
        <fullName evidence="5">Uncharacterized protein</fullName>
    </submittedName>
</protein>
<dbReference type="Gene3D" id="2.40.128.700">
    <property type="match status" value="1"/>
</dbReference>
<dbReference type="Gene3D" id="3.10.129.10">
    <property type="entry name" value="Hotdog Thioesterase"/>
    <property type="match status" value="1"/>
</dbReference>
<feature type="domain" description="Malonyl-CoA:ACP transacylase (MAT)" evidence="3">
    <location>
        <begin position="228"/>
        <end position="348"/>
    </location>
</feature>
<dbReference type="PRINTS" id="PR01483">
    <property type="entry name" value="FASYNTHASE"/>
</dbReference>
<evidence type="ECO:0000256" key="1">
    <source>
        <dbReference type="ARBA" id="ARBA00022679"/>
    </source>
</evidence>
<keyword evidence="6" id="KW-1185">Reference proteome</keyword>
<evidence type="ECO:0000256" key="2">
    <source>
        <dbReference type="ARBA" id="ARBA00022801"/>
    </source>
</evidence>
<keyword evidence="2" id="KW-0378">Hydrolase</keyword>
<accession>A0A3N4JPR0</accession>
<reference evidence="5 6" key="1">
    <citation type="journal article" date="2018" name="Nat. Ecol. Evol.">
        <title>Pezizomycetes genomes reveal the molecular basis of ectomycorrhizal truffle lifestyle.</title>
        <authorList>
            <person name="Murat C."/>
            <person name="Payen T."/>
            <person name="Noel B."/>
            <person name="Kuo A."/>
            <person name="Morin E."/>
            <person name="Chen J."/>
            <person name="Kohler A."/>
            <person name="Krizsan K."/>
            <person name="Balestrini R."/>
            <person name="Da Silva C."/>
            <person name="Montanini B."/>
            <person name="Hainaut M."/>
            <person name="Levati E."/>
            <person name="Barry K.W."/>
            <person name="Belfiori B."/>
            <person name="Cichocki N."/>
            <person name="Clum A."/>
            <person name="Dockter R.B."/>
            <person name="Fauchery L."/>
            <person name="Guy J."/>
            <person name="Iotti M."/>
            <person name="Le Tacon F."/>
            <person name="Lindquist E.A."/>
            <person name="Lipzen A."/>
            <person name="Malagnac F."/>
            <person name="Mello A."/>
            <person name="Molinier V."/>
            <person name="Miyauchi S."/>
            <person name="Poulain J."/>
            <person name="Riccioni C."/>
            <person name="Rubini A."/>
            <person name="Sitrit Y."/>
            <person name="Splivallo R."/>
            <person name="Traeger S."/>
            <person name="Wang M."/>
            <person name="Zifcakova L."/>
            <person name="Wipf D."/>
            <person name="Zambonelli A."/>
            <person name="Paolocci F."/>
            <person name="Nowrousian M."/>
            <person name="Ottonello S."/>
            <person name="Baldrian P."/>
            <person name="Spatafora J.W."/>
            <person name="Henrissat B."/>
            <person name="Nagy L.G."/>
            <person name="Aury J.M."/>
            <person name="Wincker P."/>
            <person name="Grigoriev I.V."/>
            <person name="Bonfante P."/>
            <person name="Martin F.M."/>
        </authorList>
    </citation>
    <scope>NUCLEOTIDE SEQUENCE [LARGE SCALE GENOMIC DNA]</scope>
    <source>
        <strain evidence="5 6">120613-1</strain>
    </source>
</reference>
<dbReference type="Pfam" id="PF00698">
    <property type="entry name" value="Acyl_transf_1"/>
    <property type="match status" value="1"/>
</dbReference>
<dbReference type="InterPro" id="IPR029069">
    <property type="entry name" value="HotDog_dom_sf"/>
</dbReference>
<feature type="domain" description="MaoC-like" evidence="4">
    <location>
        <begin position="119"/>
        <end position="212"/>
    </location>
</feature>
<dbReference type="Gene3D" id="6.10.60.10">
    <property type="match status" value="1"/>
</dbReference>
<dbReference type="OrthoDB" id="5417908at2759"/>
<dbReference type="InterPro" id="IPR002539">
    <property type="entry name" value="MaoC-like_dom"/>
</dbReference>
<evidence type="ECO:0000313" key="6">
    <source>
        <dbReference type="Proteomes" id="UP000276215"/>
    </source>
</evidence>
<dbReference type="SUPFAM" id="SSF52151">
    <property type="entry name" value="FabD/lysophospholipase-like"/>
    <property type="match status" value="1"/>
</dbReference>
<evidence type="ECO:0000313" key="5">
    <source>
        <dbReference type="EMBL" id="RPB00290.1"/>
    </source>
</evidence>
<dbReference type="AlphaFoldDB" id="A0A3N4JPR0"/>
<dbReference type="InterPro" id="IPR016035">
    <property type="entry name" value="Acyl_Trfase/lysoPLipase"/>
</dbReference>
<dbReference type="InterPro" id="IPR014043">
    <property type="entry name" value="Acyl_transferase_dom"/>
</dbReference>
<dbReference type="GO" id="GO:0006633">
    <property type="term" value="P:fatty acid biosynthetic process"/>
    <property type="evidence" value="ECO:0007669"/>
    <property type="project" value="InterPro"/>
</dbReference>
<dbReference type="Gene3D" id="3.40.366.10">
    <property type="entry name" value="Malonyl-Coenzyme A Acyl Carrier Protein, domain 2"/>
    <property type="match status" value="1"/>
</dbReference>
<evidence type="ECO:0000259" key="3">
    <source>
        <dbReference type="Pfam" id="PF00698"/>
    </source>
</evidence>
<dbReference type="CDD" id="cd03447">
    <property type="entry name" value="FAS_MaoC"/>
    <property type="match status" value="1"/>
</dbReference>
<dbReference type="EMBL" id="ML120381">
    <property type="protein sequence ID" value="RPB00290.1"/>
    <property type="molecule type" value="Genomic_DNA"/>
</dbReference>
<dbReference type="PANTHER" id="PTHR10982">
    <property type="entry name" value="MALONYL COA-ACYL CARRIER PROTEIN TRANSACYLASE"/>
    <property type="match status" value="1"/>
</dbReference>
<name>A0A3N4JPR0_9PEZI</name>
<dbReference type="InterPro" id="IPR050830">
    <property type="entry name" value="Fungal_FAS"/>
</dbReference>